<evidence type="ECO:0000256" key="8">
    <source>
        <dbReference type="SAM" id="Phobius"/>
    </source>
</evidence>
<keyword evidence="4 8" id="KW-1133">Transmembrane helix</keyword>
<evidence type="ECO:0000256" key="5">
    <source>
        <dbReference type="ARBA" id="ARBA00023136"/>
    </source>
</evidence>
<dbReference type="PANTHER" id="PTHR22730:SF3">
    <property type="entry name" value="PROMININ-1"/>
    <property type="match status" value="1"/>
</dbReference>
<keyword evidence="3 8" id="KW-0812">Transmembrane</keyword>
<evidence type="ECO:0000256" key="9">
    <source>
        <dbReference type="SAM" id="SignalP"/>
    </source>
</evidence>
<evidence type="ECO:0000256" key="1">
    <source>
        <dbReference type="ARBA" id="ARBA00004475"/>
    </source>
</evidence>
<keyword evidence="11" id="KW-1185">Reference proteome</keyword>
<dbReference type="EMBL" id="BAAFST010000005">
    <property type="protein sequence ID" value="GAB1289628.1"/>
    <property type="molecule type" value="Genomic_DNA"/>
</dbReference>
<reference evidence="10 11" key="1">
    <citation type="submission" date="2024-08" db="EMBL/GenBank/DDBJ databases">
        <title>The draft genome of Apodemus speciosus.</title>
        <authorList>
            <person name="Nabeshima K."/>
            <person name="Suzuki S."/>
            <person name="Onuma M."/>
        </authorList>
    </citation>
    <scope>NUCLEOTIDE SEQUENCE [LARGE SCALE GENOMIC DNA]</scope>
    <source>
        <strain evidence="10">IB14-021</strain>
    </source>
</reference>
<proteinExistence type="inferred from homology"/>
<organism evidence="10 11">
    <name type="scientific">Apodemus speciosus</name>
    <name type="common">Large Japanese field mouse</name>
    <dbReference type="NCBI Taxonomy" id="105296"/>
    <lineage>
        <taxon>Eukaryota</taxon>
        <taxon>Metazoa</taxon>
        <taxon>Chordata</taxon>
        <taxon>Craniata</taxon>
        <taxon>Vertebrata</taxon>
        <taxon>Euteleostomi</taxon>
        <taxon>Mammalia</taxon>
        <taxon>Eutheria</taxon>
        <taxon>Euarchontoglires</taxon>
        <taxon>Glires</taxon>
        <taxon>Rodentia</taxon>
        <taxon>Myomorpha</taxon>
        <taxon>Muroidea</taxon>
        <taxon>Muridae</taxon>
        <taxon>Murinae</taxon>
        <taxon>Apodemus</taxon>
    </lineage>
</organism>
<dbReference type="Proteomes" id="UP001623349">
    <property type="component" value="Unassembled WGS sequence"/>
</dbReference>
<evidence type="ECO:0000256" key="4">
    <source>
        <dbReference type="ARBA" id="ARBA00022989"/>
    </source>
</evidence>
<evidence type="ECO:0000256" key="6">
    <source>
        <dbReference type="ARBA" id="ARBA00023180"/>
    </source>
</evidence>
<protein>
    <submittedName>
        <fullName evidence="10">Prominin-1</fullName>
    </submittedName>
</protein>
<evidence type="ECO:0000313" key="10">
    <source>
        <dbReference type="EMBL" id="GAB1289628.1"/>
    </source>
</evidence>
<evidence type="ECO:0000313" key="11">
    <source>
        <dbReference type="Proteomes" id="UP001623349"/>
    </source>
</evidence>
<accession>A0ABQ0ERV1</accession>
<keyword evidence="9" id="KW-0732">Signal</keyword>
<dbReference type="PANTHER" id="PTHR22730">
    <property type="entry name" value="PROMININ PROM PROTEIN"/>
    <property type="match status" value="1"/>
</dbReference>
<feature type="transmembrane region" description="Helical" evidence="8">
    <location>
        <begin position="790"/>
        <end position="810"/>
    </location>
</feature>
<gene>
    <name evidence="10" type="ORF">APTSU1_000485800</name>
</gene>
<name>A0ABQ0ERV1_APOSI</name>
<dbReference type="Pfam" id="PF05478">
    <property type="entry name" value="Prominin"/>
    <property type="match status" value="1"/>
</dbReference>
<keyword evidence="5 8" id="KW-0472">Membrane</keyword>
<feature type="chain" id="PRO_5047437589" evidence="9">
    <location>
        <begin position="20"/>
        <end position="841"/>
    </location>
</feature>
<feature type="transmembrane region" description="Helical" evidence="8">
    <location>
        <begin position="98"/>
        <end position="124"/>
    </location>
</feature>
<sequence length="841" mass="94675">MALVFSVLLLLGLCGKIASRGQPAFDNTPGDLNYELPTIEYETQDTFSAGIVAPLYKMVHIFLNVVQPNDFPLDLIKKLMQKKFDISVDSKEVAFYEIGILICAILGLLFVILMPLVGFFFCMCRCCNKCGGEMHQRQKQNEPCQRSLGIMFGFVANQQTRTQIQKTKKLADSNFRDLQTPLTETPKQIDYILEQYTNTKNKAFSDLDGIGSLLGGSIKDQIKPKVTPVLEEIKAMATAIKQTKDALQNMNSSLKSLQEASTQLSTNLTSVRNSIENSLNSSDCASDPASKICDSLRPWLTGLESNHDTSQLPSVDRELNAVNDVDRTDLESLVKRGYMSIDEIPNIIQNQTVDIINDIKKASDSISSNVKNMSQNIPIEDALLQVSYYINKSSTYFHQELPKLEEYDSYCVFNVAWWLDCLLPADPHCDFLFLGLLCGVFGYDKHATPTRRGCVSNTGGIFLMAGVGFSFLFCWILMILVVLTFVVGANVEKLLCEPYENKKLLQVLDTPYLLKEQWQFYLSGLLLNNPDINMTFEQVYRDCKRGKGVYAAFQLENLFNISKNFNIKKISENIIKELENLNVNIDNIELLDSTGRKSLEDFAHSGIDTIEYFIYLKEAEKSPTKADLLTFASSLEAKANQLPEGKLKQDLLMDAQNIRAIHQQHIPPVQQSLNALHYTVRSDVCIGRGNTLKQSVWTLVRMSSKLPEQVKDILASLDSAQHFLTNNISSIIIGETKKFGRTIVGYFERYLQWVLYAITEKMISCKPMTTAMDSAVKGILCSYVADPLNLFWFGVGKATVLLLPAVIIAIKLAKYYRRMDSEDVYDDPIKTVNEKRVPDFG</sequence>
<dbReference type="InterPro" id="IPR008795">
    <property type="entry name" value="Prominin"/>
</dbReference>
<keyword evidence="6" id="KW-0325">Glycoprotein</keyword>
<evidence type="ECO:0000256" key="3">
    <source>
        <dbReference type="ARBA" id="ARBA00022692"/>
    </source>
</evidence>
<evidence type="ECO:0000256" key="2">
    <source>
        <dbReference type="ARBA" id="ARBA00006058"/>
    </source>
</evidence>
<comment type="similarity">
    <text evidence="2">Belongs to the prominin family.</text>
</comment>
<keyword evidence="7" id="KW-0175">Coiled coil</keyword>
<feature type="signal peptide" evidence="9">
    <location>
        <begin position="1"/>
        <end position="19"/>
    </location>
</feature>
<evidence type="ECO:0000256" key="7">
    <source>
        <dbReference type="SAM" id="Coils"/>
    </source>
</evidence>
<feature type="coiled-coil region" evidence="7">
    <location>
        <begin position="230"/>
        <end position="267"/>
    </location>
</feature>
<comment type="caution">
    <text evidence="10">The sequence shown here is derived from an EMBL/GenBank/DDBJ whole genome shotgun (WGS) entry which is preliminary data.</text>
</comment>
<comment type="subcellular location">
    <subcellularLocation>
        <location evidence="1">Cell projection</location>
        <location evidence="1">Microvillus membrane</location>
        <topology evidence="1">Multi-pass membrane protein</topology>
    </subcellularLocation>
</comment>
<feature type="transmembrane region" description="Helical" evidence="8">
    <location>
        <begin position="461"/>
        <end position="487"/>
    </location>
</feature>